<evidence type="ECO:0000256" key="2">
    <source>
        <dbReference type="ARBA" id="ARBA00009105"/>
    </source>
</evidence>
<keyword evidence="8 10" id="KW-0472">Membrane</keyword>
<dbReference type="GO" id="GO:0000033">
    <property type="term" value="F:alpha-1,3-mannosyltransferase activity"/>
    <property type="evidence" value="ECO:0007669"/>
    <property type="project" value="TreeGrafter"/>
</dbReference>
<name>A0AAN7WM34_9SACH</name>
<dbReference type="InterPro" id="IPR022751">
    <property type="entry name" value="Alpha_mannosyltransferase"/>
</dbReference>
<sequence length="674" mass="79052">MAVLKVLGSSTISRKLRRQRLKRHLIIVLIVLITLVTWYTQRYSHNVNSNHFVHTNLLDDSLSFGSENKSATQNYRKSNNNIIESLTNEHHYASEVSPFRVAFKEIENTIKMQSKRPSFFQLFHKTETKNVLNYWNRLNSTEQCKYLIKGFYKIPHWSNEDILKEYENDSVGSLVFTLMVERLRVYDYCFIHGNENLKDLISKEDFEDITPQDFNRRMFPFMNFQNSESELIWPTVYDLSKGDIITNTFVQPPQIKDIDTFNANFWQSWANYSNGKGIVVTMKDSDRIMFYRQLKVFKALGNSLPIQVITTGGELSEQFIKDLSHYSKQLDQKIYLVDVSNILDKQFVSSYIHNFYNKWVAQLFNTFEEALFIDIDAVPYIPSQDFFNIDSYQKSGILMYRDRSLIEEHTFRRCTDLIHKVEPSLEEVIMTNRKLMFDINWSKRNQHVEDNKLPSVEALIYRNFFEKLQLHHVDSGLIVFNKALKLNGILMSFFSNLDFRLRTCIYGDKEATWLGELIAGETYSINPMEGGILGPVSNEENEDVNKYSICGSQIGHIDKNQRLLWSNGGLRMCKFYDTAASEFKADKEYFTSRYKTPETLQRIYDSPLVIDGIIIPDPKSNPWLQIRECANYMYCAFATRGKFDTNKNSGKLIEFENEKKLKYKTLSELWNDII</sequence>
<keyword evidence="5 10" id="KW-0812">Transmembrane</keyword>
<evidence type="ECO:0000256" key="9">
    <source>
        <dbReference type="ARBA" id="ARBA00023180"/>
    </source>
</evidence>
<reference evidence="12" key="1">
    <citation type="submission" date="2023-07" db="EMBL/GenBank/DDBJ databases">
        <title>A draft genome of Kazachstania heterogenica Y-27499.</title>
        <authorList>
            <person name="Donic C."/>
            <person name="Kralova J.S."/>
            <person name="Fidel L."/>
            <person name="Ben-Dor S."/>
            <person name="Jung S."/>
        </authorList>
    </citation>
    <scope>NUCLEOTIDE SEQUENCE [LARGE SCALE GENOMIC DNA]</scope>
    <source>
        <strain evidence="12">Y27499</strain>
    </source>
</reference>
<evidence type="ECO:0000313" key="12">
    <source>
        <dbReference type="Proteomes" id="UP001306508"/>
    </source>
</evidence>
<evidence type="ECO:0000256" key="1">
    <source>
        <dbReference type="ARBA" id="ARBA00004606"/>
    </source>
</evidence>
<gene>
    <name evidence="11" type="ORF">RI543_004070</name>
</gene>
<keyword evidence="3" id="KW-0328">Glycosyltransferase</keyword>
<evidence type="ECO:0000256" key="6">
    <source>
        <dbReference type="ARBA" id="ARBA00022968"/>
    </source>
</evidence>
<dbReference type="GO" id="GO:0016020">
    <property type="term" value="C:membrane"/>
    <property type="evidence" value="ECO:0007669"/>
    <property type="project" value="UniProtKB-SubCell"/>
</dbReference>
<accession>A0AAN7WM34</accession>
<comment type="subcellular location">
    <subcellularLocation>
        <location evidence="1">Membrane</location>
        <topology evidence="1">Single-pass type II membrane protein</topology>
    </subcellularLocation>
</comment>
<keyword evidence="7 10" id="KW-1133">Transmembrane helix</keyword>
<keyword evidence="12" id="KW-1185">Reference proteome</keyword>
<comment type="similarity">
    <text evidence="2">Belongs to the MNN1/MNT family.</text>
</comment>
<dbReference type="EMBL" id="JAWIZZ010000053">
    <property type="protein sequence ID" value="KAK5778407.1"/>
    <property type="molecule type" value="Genomic_DNA"/>
</dbReference>
<organism evidence="11 12">
    <name type="scientific">Arxiozyma heterogenica</name>
    <dbReference type="NCBI Taxonomy" id="278026"/>
    <lineage>
        <taxon>Eukaryota</taxon>
        <taxon>Fungi</taxon>
        <taxon>Dikarya</taxon>
        <taxon>Ascomycota</taxon>
        <taxon>Saccharomycotina</taxon>
        <taxon>Saccharomycetes</taxon>
        <taxon>Saccharomycetales</taxon>
        <taxon>Saccharomycetaceae</taxon>
        <taxon>Arxiozyma</taxon>
    </lineage>
</organism>
<dbReference type="InterPro" id="IPR029044">
    <property type="entry name" value="Nucleotide-diphossugar_trans"/>
</dbReference>
<dbReference type="PANTHER" id="PTHR31392">
    <property type="entry name" value="ALPHA-1,3-MANNOSYLTRANSFERASE MNN1-RELATED"/>
    <property type="match status" value="1"/>
</dbReference>
<dbReference type="AlphaFoldDB" id="A0AAN7WM34"/>
<dbReference type="GO" id="GO:0006493">
    <property type="term" value="P:protein O-linked glycosylation"/>
    <property type="evidence" value="ECO:0007669"/>
    <property type="project" value="TreeGrafter"/>
</dbReference>
<evidence type="ECO:0000256" key="10">
    <source>
        <dbReference type="SAM" id="Phobius"/>
    </source>
</evidence>
<feature type="transmembrane region" description="Helical" evidence="10">
    <location>
        <begin position="21"/>
        <end position="40"/>
    </location>
</feature>
<evidence type="ECO:0000256" key="7">
    <source>
        <dbReference type="ARBA" id="ARBA00022989"/>
    </source>
</evidence>
<dbReference type="GO" id="GO:0005794">
    <property type="term" value="C:Golgi apparatus"/>
    <property type="evidence" value="ECO:0007669"/>
    <property type="project" value="TreeGrafter"/>
</dbReference>
<evidence type="ECO:0008006" key="13">
    <source>
        <dbReference type="Google" id="ProtNLM"/>
    </source>
</evidence>
<keyword evidence="9" id="KW-0325">Glycoprotein</keyword>
<proteinExistence type="inferred from homology"/>
<evidence type="ECO:0000256" key="5">
    <source>
        <dbReference type="ARBA" id="ARBA00022692"/>
    </source>
</evidence>
<dbReference type="SUPFAM" id="SSF53448">
    <property type="entry name" value="Nucleotide-diphospho-sugar transferases"/>
    <property type="match status" value="1"/>
</dbReference>
<evidence type="ECO:0000256" key="3">
    <source>
        <dbReference type="ARBA" id="ARBA00022676"/>
    </source>
</evidence>
<dbReference type="PANTHER" id="PTHR31392:SF1">
    <property type="entry name" value="ALPHA-1,3-MANNOSYLTRANSFERASE MNN1-RELATED"/>
    <property type="match status" value="1"/>
</dbReference>
<protein>
    <recommendedName>
        <fullName evidence="13">Alpha-1,3-mannosyltransferase</fullName>
    </recommendedName>
</protein>
<dbReference type="Proteomes" id="UP001306508">
    <property type="component" value="Unassembled WGS sequence"/>
</dbReference>
<comment type="caution">
    <text evidence="11">The sequence shown here is derived from an EMBL/GenBank/DDBJ whole genome shotgun (WGS) entry which is preliminary data.</text>
</comment>
<evidence type="ECO:0000313" key="11">
    <source>
        <dbReference type="EMBL" id="KAK5778407.1"/>
    </source>
</evidence>
<dbReference type="Pfam" id="PF11051">
    <property type="entry name" value="Mannosyl_trans3"/>
    <property type="match status" value="1"/>
</dbReference>
<keyword evidence="4" id="KW-0808">Transferase</keyword>
<evidence type="ECO:0000256" key="4">
    <source>
        <dbReference type="ARBA" id="ARBA00022679"/>
    </source>
</evidence>
<evidence type="ECO:0000256" key="8">
    <source>
        <dbReference type="ARBA" id="ARBA00023136"/>
    </source>
</evidence>
<keyword evidence="6" id="KW-0735">Signal-anchor</keyword>